<dbReference type="RefSeq" id="WP_101357388.1">
    <property type="nucleotide sequence ID" value="NZ_NKXO01000002.1"/>
</dbReference>
<name>A0A2N3IKN7_9BACT</name>
<gene>
    <name evidence="9" type="ORF">Rain11_0119</name>
</gene>
<evidence type="ECO:0000256" key="7">
    <source>
        <dbReference type="ARBA" id="ARBA00023237"/>
    </source>
</evidence>
<evidence type="ECO:0000256" key="8">
    <source>
        <dbReference type="SAM" id="SignalP"/>
    </source>
</evidence>
<comment type="similarity">
    <text evidence="2">Belongs to the OmpP1/FadL family.</text>
</comment>
<keyword evidence="6" id="KW-0472">Membrane</keyword>
<keyword evidence="10" id="KW-1185">Reference proteome</keyword>
<evidence type="ECO:0000256" key="2">
    <source>
        <dbReference type="ARBA" id="ARBA00008163"/>
    </source>
</evidence>
<dbReference type="SUPFAM" id="SSF56935">
    <property type="entry name" value="Porins"/>
    <property type="match status" value="1"/>
</dbReference>
<evidence type="ECO:0000256" key="5">
    <source>
        <dbReference type="ARBA" id="ARBA00022729"/>
    </source>
</evidence>
<evidence type="ECO:0000313" key="9">
    <source>
        <dbReference type="EMBL" id="PKQ70773.1"/>
    </source>
</evidence>
<organism evidence="9 10">
    <name type="scientific">Raineya orbicola</name>
    <dbReference type="NCBI Taxonomy" id="2016530"/>
    <lineage>
        <taxon>Bacteria</taxon>
        <taxon>Pseudomonadati</taxon>
        <taxon>Bacteroidota</taxon>
        <taxon>Cytophagia</taxon>
        <taxon>Cytophagales</taxon>
        <taxon>Raineyaceae</taxon>
        <taxon>Raineya</taxon>
    </lineage>
</organism>
<dbReference type="Proteomes" id="UP000233387">
    <property type="component" value="Unassembled WGS sequence"/>
</dbReference>
<comment type="caution">
    <text evidence="9">The sequence shown here is derived from an EMBL/GenBank/DDBJ whole genome shotgun (WGS) entry which is preliminary data.</text>
</comment>
<dbReference type="GO" id="GO:0009279">
    <property type="term" value="C:cell outer membrane"/>
    <property type="evidence" value="ECO:0007669"/>
    <property type="project" value="UniProtKB-SubCell"/>
</dbReference>
<evidence type="ECO:0000256" key="6">
    <source>
        <dbReference type="ARBA" id="ARBA00023136"/>
    </source>
</evidence>
<dbReference type="AlphaFoldDB" id="A0A2N3IKN7"/>
<evidence type="ECO:0000313" key="10">
    <source>
        <dbReference type="Proteomes" id="UP000233387"/>
    </source>
</evidence>
<sequence>MKRLSFTILGLCAYLWAEAGGFQVVLQGVRQTGMGNTGSALADVSNMFYNPGAIGFIEGGGVAAGVNAIFGKTEFASLDGSIYKTENPVSTPFYLHAAFGFGKNKAIKAGLSVVTPYGSTVKWEDGWIGKTYLEQIALRAIYIQPTVAYRVNEKFSVGAGFQYMTGSVNLQRQNALPVNGLFVDAELDGKATGMGWNLGVAYKLFDEVTLGLAYRSKIIAKVEDGTATFTNIPSLGGPVGAAIAGNFPNLSGSTASTKFSSELPLPAVLTAGVTWKYSDNLLFNFDARYTFWSAYKELAFNFTDPVAGSNTSISPRQYQDRITIGAGAEYKKGGLAIRGGTYFDPSPVKDGFMTAETPDANTFAGTLGLGYSFGKVSIDLGGIYLTRPTRDNRNPATDANGNFVGPRGDFKTKAVVGTFGVTFNF</sequence>
<proteinExistence type="inferred from homology"/>
<dbReference type="OrthoDB" id="9922at2"/>
<feature type="signal peptide" evidence="8">
    <location>
        <begin position="1"/>
        <end position="19"/>
    </location>
</feature>
<keyword evidence="5 8" id="KW-0732">Signal</keyword>
<accession>A0A2N3IKN7</accession>
<dbReference type="Pfam" id="PF03349">
    <property type="entry name" value="Toluene_X"/>
    <property type="match status" value="1"/>
</dbReference>
<keyword evidence="3" id="KW-1134">Transmembrane beta strand</keyword>
<evidence type="ECO:0000256" key="3">
    <source>
        <dbReference type="ARBA" id="ARBA00022452"/>
    </source>
</evidence>
<dbReference type="Gene3D" id="2.40.160.60">
    <property type="entry name" value="Outer membrane protein transport protein (OMPP1/FadL/TodX)"/>
    <property type="match status" value="1"/>
</dbReference>
<evidence type="ECO:0000256" key="1">
    <source>
        <dbReference type="ARBA" id="ARBA00004571"/>
    </source>
</evidence>
<feature type="chain" id="PRO_5014619524" evidence="8">
    <location>
        <begin position="20"/>
        <end position="425"/>
    </location>
</feature>
<evidence type="ECO:0000256" key="4">
    <source>
        <dbReference type="ARBA" id="ARBA00022692"/>
    </source>
</evidence>
<reference evidence="9 10" key="1">
    <citation type="submission" date="2017-06" db="EMBL/GenBank/DDBJ databases">
        <title>Raineya orbicola gen. nov., sp. nov. a slightly thermophilic bacterium of the phylum Bacteroidetes and the description of Raineyaceae fam. nov.</title>
        <authorList>
            <person name="Albuquerque L."/>
            <person name="Polonia A.R.M."/>
            <person name="Barroso C."/>
            <person name="Froufe H.J.C."/>
            <person name="Lage O."/>
            <person name="Lobo-Da-Cunha A."/>
            <person name="Egas C."/>
            <person name="Da Costa M.S."/>
        </authorList>
    </citation>
    <scope>NUCLEOTIDE SEQUENCE [LARGE SCALE GENOMIC DNA]</scope>
    <source>
        <strain evidence="9 10">SPSPC-11</strain>
    </source>
</reference>
<protein>
    <submittedName>
        <fullName evidence="9">Long-chain fatty acid transport protein</fullName>
    </submittedName>
</protein>
<keyword evidence="7" id="KW-0998">Cell outer membrane</keyword>
<dbReference type="GO" id="GO:0015483">
    <property type="term" value="F:long-chain fatty acid transporting porin activity"/>
    <property type="evidence" value="ECO:0007669"/>
    <property type="project" value="TreeGrafter"/>
</dbReference>
<dbReference type="PANTHER" id="PTHR35093:SF8">
    <property type="entry name" value="OUTER MEMBRANE PROTEIN NMB0088-RELATED"/>
    <property type="match status" value="1"/>
</dbReference>
<dbReference type="PANTHER" id="PTHR35093">
    <property type="entry name" value="OUTER MEMBRANE PROTEIN NMB0088-RELATED"/>
    <property type="match status" value="1"/>
</dbReference>
<comment type="subcellular location">
    <subcellularLocation>
        <location evidence="1">Cell outer membrane</location>
        <topology evidence="1">Multi-pass membrane protein</topology>
    </subcellularLocation>
</comment>
<dbReference type="EMBL" id="NKXO01000002">
    <property type="protein sequence ID" value="PKQ70773.1"/>
    <property type="molecule type" value="Genomic_DNA"/>
</dbReference>
<keyword evidence="4" id="KW-0812">Transmembrane</keyword>
<dbReference type="InterPro" id="IPR005017">
    <property type="entry name" value="OMPP1/FadL/TodX"/>
</dbReference>